<evidence type="ECO:0000313" key="1">
    <source>
        <dbReference type="EMBL" id="DAD86452.1"/>
    </source>
</evidence>
<dbReference type="EMBL" id="BK014999">
    <property type="protein sequence ID" value="DAD86452.1"/>
    <property type="molecule type" value="Genomic_DNA"/>
</dbReference>
<proteinExistence type="predicted"/>
<sequence>MSNRQSIQAGVIKKVQSAINNYGYLVPIYRDIYQVDAMGCKVLKEEMSYIQDLQCVIDNSSSGRSKSVTNNDQGIIKGYSYATLYATYTEDFPLQEDDFIVYDNAYYKVIEIVNVVHYNLLYQVSLERIDLDG</sequence>
<accession>A0A8S5MW64</accession>
<name>A0A8S5MW64_9CAUD</name>
<protein>
    <submittedName>
        <fullName evidence="1">Uncharacterized protein</fullName>
    </submittedName>
</protein>
<reference evidence="1" key="1">
    <citation type="journal article" date="2021" name="Proc. Natl. Acad. Sci. U.S.A.">
        <title>A Catalog of Tens of Thousands of Viruses from Human Metagenomes Reveals Hidden Associations with Chronic Diseases.</title>
        <authorList>
            <person name="Tisza M.J."/>
            <person name="Buck C.B."/>
        </authorList>
    </citation>
    <scope>NUCLEOTIDE SEQUENCE</scope>
    <source>
        <strain evidence="1">CtsBB38</strain>
    </source>
</reference>
<organism evidence="1">
    <name type="scientific">Siphoviridae sp. ctsBB38</name>
    <dbReference type="NCBI Taxonomy" id="2826482"/>
    <lineage>
        <taxon>Viruses</taxon>
        <taxon>Duplodnaviria</taxon>
        <taxon>Heunggongvirae</taxon>
        <taxon>Uroviricota</taxon>
        <taxon>Caudoviricetes</taxon>
    </lineage>
</organism>